<comment type="caution">
    <text evidence="1">The sequence shown here is derived from an EMBL/GenBank/DDBJ whole genome shotgun (WGS) entry which is preliminary data.</text>
</comment>
<sequence length="450" mass="51031">MSILRAAETRKALNGIKNTRDCSSVSHISFADDTMTFCRATEEGGRTLMTLLDDYEKASGQRVNLGKSSTSFESSVNRQVRDQDVQLLGMREVQDQGKYLGLPSHIGRCKKDVFSYLIEKVGERIRGWKGKLLNQAGKEVMIKSVVSAIPNFVMNCFKLLVGIIDTLNSLITKFFWASSGKERGIHWKSGATYGWRVATKQASLLAKILKGRYYRHSTFLKAKLGSNPSFGWRSLLEGRKVLNKGVKWRVGDGKDIDIWKDPWIPRINDFVARDRDNDDFYMVSQLMRDGTWKENVVANLFVDDNAKWILAIPISKFHLRDKLIWHHTRGGDYLTSSGYKCARELKKVGNMRAKQTGESNNRINENGLWKTVWGLRILLEFGISLGLCGATWRDSMCHVALWNHRNNLMFEGEGGHSKQIWTDGIQMAADYSRLCSSSLETAAVNNNKVK</sequence>
<protein>
    <recommendedName>
        <fullName evidence="3">Reverse transcriptase</fullName>
    </recommendedName>
</protein>
<evidence type="ECO:0000313" key="2">
    <source>
        <dbReference type="Proteomes" id="UP001454036"/>
    </source>
</evidence>
<dbReference type="PANTHER" id="PTHR33116:SF86">
    <property type="entry name" value="REVERSE TRANSCRIPTASE DOMAIN-CONTAINING PROTEIN"/>
    <property type="match status" value="1"/>
</dbReference>
<evidence type="ECO:0008006" key="3">
    <source>
        <dbReference type="Google" id="ProtNLM"/>
    </source>
</evidence>
<organism evidence="1 2">
    <name type="scientific">Lithospermum erythrorhizon</name>
    <name type="common">Purple gromwell</name>
    <name type="synonym">Lithospermum officinale var. erythrorhizon</name>
    <dbReference type="NCBI Taxonomy" id="34254"/>
    <lineage>
        <taxon>Eukaryota</taxon>
        <taxon>Viridiplantae</taxon>
        <taxon>Streptophyta</taxon>
        <taxon>Embryophyta</taxon>
        <taxon>Tracheophyta</taxon>
        <taxon>Spermatophyta</taxon>
        <taxon>Magnoliopsida</taxon>
        <taxon>eudicotyledons</taxon>
        <taxon>Gunneridae</taxon>
        <taxon>Pentapetalae</taxon>
        <taxon>asterids</taxon>
        <taxon>lamiids</taxon>
        <taxon>Boraginales</taxon>
        <taxon>Boraginaceae</taxon>
        <taxon>Boraginoideae</taxon>
        <taxon>Lithospermeae</taxon>
        <taxon>Lithospermum</taxon>
    </lineage>
</organism>
<gene>
    <name evidence="1" type="ORF">LIER_35779</name>
</gene>
<dbReference type="Proteomes" id="UP001454036">
    <property type="component" value="Unassembled WGS sequence"/>
</dbReference>
<name>A0AAV3NWC7_LITER</name>
<dbReference type="AlphaFoldDB" id="A0AAV3NWC7"/>
<proteinExistence type="predicted"/>
<keyword evidence="2" id="KW-1185">Reference proteome</keyword>
<accession>A0AAV3NWC7</accession>
<dbReference type="EMBL" id="BAABME010015921">
    <property type="protein sequence ID" value="GAA0143649.1"/>
    <property type="molecule type" value="Genomic_DNA"/>
</dbReference>
<dbReference type="PANTHER" id="PTHR33116">
    <property type="entry name" value="REVERSE TRANSCRIPTASE ZINC-BINDING DOMAIN-CONTAINING PROTEIN-RELATED-RELATED"/>
    <property type="match status" value="1"/>
</dbReference>
<reference evidence="1 2" key="1">
    <citation type="submission" date="2024-01" db="EMBL/GenBank/DDBJ databases">
        <title>The complete chloroplast genome sequence of Lithospermum erythrorhizon: insights into the phylogenetic relationship among Boraginaceae species and the maternal lineages of purple gromwells.</title>
        <authorList>
            <person name="Okada T."/>
            <person name="Watanabe K."/>
        </authorList>
    </citation>
    <scope>NUCLEOTIDE SEQUENCE [LARGE SCALE GENOMIC DNA]</scope>
</reference>
<evidence type="ECO:0000313" key="1">
    <source>
        <dbReference type="EMBL" id="GAA0143649.1"/>
    </source>
</evidence>